<dbReference type="EMBL" id="CAXLJM020000007">
    <property type="protein sequence ID" value="CAL8073050.1"/>
    <property type="molecule type" value="Genomic_DNA"/>
</dbReference>
<feature type="compositionally biased region" description="Low complexity" evidence="6">
    <location>
        <begin position="444"/>
        <end position="458"/>
    </location>
</feature>
<evidence type="ECO:0000313" key="9">
    <source>
        <dbReference type="EMBL" id="CAL8073050.1"/>
    </source>
</evidence>
<feature type="region of interest" description="Disordered" evidence="6">
    <location>
        <begin position="399"/>
        <end position="472"/>
    </location>
</feature>
<evidence type="ECO:0000256" key="4">
    <source>
        <dbReference type="ARBA" id="ARBA00022989"/>
    </source>
</evidence>
<sequence>MAANSRQSKLSEKEDECAFSWRLFTAWDYMIGNPETAFNRFASITMGFKEALLEEKEKTKDERNWKVISLRILANLLILLLLMTSAYAVILVVERSAKVTPDESWWRQNEITLTLSLITTIYPNIFELIGMLENYHPRKQLRWQLARIMVLNFLNLYTLIFALFGKVATMTDELQSLKTNQTTTMMIPTSTTDAPPCTDIVVNCTLLDEYASYVAVKETRAVLVFVANLTTLLPSSPADFPTTGFPFLNGTATAAGKFNMTEWWAMVHNLTPKTDLAQILNSSSTSSSDFSSESWSEYLENENYTFWTNQSSIDLNETTALWVPENRTALVTAFPVIIKLINAYLSTLIPTLSKTTPFVGDYSSSGSSSSASTGFMNVTIDPSLITHLVHKSTTLPAESTINWTGNNTKPTKKPRQGRKKNRASKKPDRSKRQIYNWEYTNEIGGSSFGSSSSTSTTTVEPPPDEDYTQPDWSRYPVVSGEEVAELPEEIFPEEGVGITVTEDDTGNTILPSTNNVLFIGGNGNRNYWSGKQTTRGDIPSELDEEITTSTTTEMTSTSTTTTTMIPTPTEIPESLEKFLTNVMTMVTMIFTHNSSKTDEIDYSKIKDFSRWITTLESVVETKKVTQAYLNSTFGTTVKVNVDEKEIKTCYVTICEDGTTVPKDIGEFLNCSDTLCTLQSLLGPRMDNCWIPRSRMCITTTEPAPTMDPDISIRLRKLCWETMFGQEIVKLTVMDLIITVAFILILDFIRAILVRILNPCWCWDLEKTFPQYGDFKIAENILHLVNNQGMIWMGMFFSPGLPTLNLFKLVILLYIRSWAVMTCNVPHETVFRASRSNNFYFALLLFMLFLCTLPVAYAVVWLEPSWHCGPFSHYERIYHILTQAILGALPKSMHKVLDYIASPGIVIPLLVLLVLIIYYLLSLTGALREANNDLKIQLRRERTEERRKMFKLAGGKNKKDETPLAKWAMLIPMAAKEKDPSKSSAATGADKEKRSSILTTGKMTGFAGAAKRAALKAREGGSSQHSPQPGGGGGGGGADDDGNATDVDQASLPEDHAHAASTGIKGKHQKSHAVASRKPSCTDSVASTRSEIPVIKISEEEESLNKRGGTEGVIVTEPSGSSKPTLSLATSPIPEGARSPSIEPEKRKRVMKAMIKASKEQDKPSTESEAPTSKSDEKKPSEGLKK</sequence>
<feature type="transmembrane region" description="Helical" evidence="7">
    <location>
        <begin position="838"/>
        <end position="861"/>
    </location>
</feature>
<feature type="compositionally biased region" description="Polar residues" evidence="6">
    <location>
        <begin position="399"/>
        <end position="409"/>
    </location>
</feature>
<proteinExistence type="inferred from homology"/>
<comment type="similarity">
    <text evidence="2">Belongs to the TMC family.</text>
</comment>
<evidence type="ECO:0000256" key="2">
    <source>
        <dbReference type="ARBA" id="ARBA00006510"/>
    </source>
</evidence>
<feature type="transmembrane region" description="Helical" evidence="7">
    <location>
        <begin position="727"/>
        <end position="748"/>
    </location>
</feature>
<feature type="compositionally biased region" description="Basic residues" evidence="6">
    <location>
        <begin position="410"/>
        <end position="424"/>
    </location>
</feature>
<feature type="compositionally biased region" description="Basic and acidic residues" evidence="6">
    <location>
        <begin position="1173"/>
        <end position="1185"/>
    </location>
</feature>
<evidence type="ECO:0000259" key="8">
    <source>
        <dbReference type="Pfam" id="PF07810"/>
    </source>
</evidence>
<keyword evidence="3 7" id="KW-0812">Transmembrane</keyword>
<dbReference type="PANTHER" id="PTHR23302">
    <property type="entry name" value="TRANSMEMBRANE CHANNEL-RELATED"/>
    <property type="match status" value="1"/>
</dbReference>
<accession>A0ABP1PU22</accession>
<evidence type="ECO:0000256" key="5">
    <source>
        <dbReference type="ARBA" id="ARBA00023136"/>
    </source>
</evidence>
<feature type="compositionally biased region" description="Polar residues" evidence="6">
    <location>
        <begin position="1117"/>
        <end position="1129"/>
    </location>
</feature>
<feature type="region of interest" description="Disordered" evidence="6">
    <location>
        <begin position="974"/>
        <end position="1185"/>
    </location>
</feature>
<reference evidence="9 10" key="1">
    <citation type="submission" date="2024-08" db="EMBL/GenBank/DDBJ databases">
        <authorList>
            <person name="Cucini C."/>
            <person name="Frati F."/>
        </authorList>
    </citation>
    <scope>NUCLEOTIDE SEQUENCE [LARGE SCALE GENOMIC DNA]</scope>
</reference>
<protein>
    <recommendedName>
        <fullName evidence="8">TMC domain-containing protein</fullName>
    </recommendedName>
</protein>
<feature type="transmembrane region" description="Helical" evidence="7">
    <location>
        <begin position="72"/>
        <end position="93"/>
    </location>
</feature>
<dbReference type="Pfam" id="PF07810">
    <property type="entry name" value="TMC"/>
    <property type="match status" value="1"/>
</dbReference>
<evidence type="ECO:0000256" key="1">
    <source>
        <dbReference type="ARBA" id="ARBA00004141"/>
    </source>
</evidence>
<organism evidence="9 10">
    <name type="scientific">Orchesella dallaii</name>
    <dbReference type="NCBI Taxonomy" id="48710"/>
    <lineage>
        <taxon>Eukaryota</taxon>
        <taxon>Metazoa</taxon>
        <taxon>Ecdysozoa</taxon>
        <taxon>Arthropoda</taxon>
        <taxon>Hexapoda</taxon>
        <taxon>Collembola</taxon>
        <taxon>Entomobryomorpha</taxon>
        <taxon>Entomobryoidea</taxon>
        <taxon>Orchesellidae</taxon>
        <taxon>Orchesellinae</taxon>
        <taxon>Orchesella</taxon>
    </lineage>
</organism>
<feature type="transmembrane region" description="Helical" evidence="7">
    <location>
        <begin position="898"/>
        <end position="920"/>
    </location>
</feature>
<keyword evidence="5 7" id="KW-0472">Membrane</keyword>
<evidence type="ECO:0000256" key="6">
    <source>
        <dbReference type="SAM" id="MobiDB-lite"/>
    </source>
</evidence>
<keyword evidence="4 7" id="KW-1133">Transmembrane helix</keyword>
<feature type="domain" description="TMC" evidence="8">
    <location>
        <begin position="718"/>
        <end position="833"/>
    </location>
</feature>
<evidence type="ECO:0000313" key="10">
    <source>
        <dbReference type="Proteomes" id="UP001642540"/>
    </source>
</evidence>
<evidence type="ECO:0000256" key="7">
    <source>
        <dbReference type="SAM" id="Phobius"/>
    </source>
</evidence>
<feature type="transmembrane region" description="Helical" evidence="7">
    <location>
        <begin position="113"/>
        <end position="132"/>
    </location>
</feature>
<name>A0ABP1PU22_9HEXA</name>
<feature type="compositionally biased region" description="Polar residues" evidence="6">
    <location>
        <begin position="1078"/>
        <end position="1089"/>
    </location>
</feature>
<dbReference type="InterPro" id="IPR038900">
    <property type="entry name" value="TMC"/>
</dbReference>
<dbReference type="PANTHER" id="PTHR23302:SF40">
    <property type="entry name" value="TRANSMEMBRANE CHANNEL-LIKE PROTEIN"/>
    <property type="match status" value="1"/>
</dbReference>
<dbReference type="InterPro" id="IPR012496">
    <property type="entry name" value="TMC_dom"/>
</dbReference>
<feature type="compositionally biased region" description="Basic and acidic residues" evidence="6">
    <location>
        <begin position="1156"/>
        <end position="1165"/>
    </location>
</feature>
<gene>
    <name evidence="9" type="ORF">ODALV1_LOCUS2461</name>
</gene>
<feature type="transmembrane region" description="Helical" evidence="7">
    <location>
        <begin position="144"/>
        <end position="164"/>
    </location>
</feature>
<keyword evidence="10" id="KW-1185">Reference proteome</keyword>
<dbReference type="Proteomes" id="UP001642540">
    <property type="component" value="Unassembled WGS sequence"/>
</dbReference>
<comment type="caution">
    <text evidence="9">The sequence shown here is derived from an EMBL/GenBank/DDBJ whole genome shotgun (WGS) entry which is preliminary data.</text>
</comment>
<comment type="subcellular location">
    <subcellularLocation>
        <location evidence="1">Membrane</location>
        <topology evidence="1">Multi-pass membrane protein</topology>
    </subcellularLocation>
</comment>
<evidence type="ECO:0000256" key="3">
    <source>
        <dbReference type="ARBA" id="ARBA00022692"/>
    </source>
</evidence>